<proteinExistence type="predicted"/>
<organism evidence="1 2">
    <name type="scientific">Melastoma candidum</name>
    <dbReference type="NCBI Taxonomy" id="119954"/>
    <lineage>
        <taxon>Eukaryota</taxon>
        <taxon>Viridiplantae</taxon>
        <taxon>Streptophyta</taxon>
        <taxon>Embryophyta</taxon>
        <taxon>Tracheophyta</taxon>
        <taxon>Spermatophyta</taxon>
        <taxon>Magnoliopsida</taxon>
        <taxon>eudicotyledons</taxon>
        <taxon>Gunneridae</taxon>
        <taxon>Pentapetalae</taxon>
        <taxon>rosids</taxon>
        <taxon>malvids</taxon>
        <taxon>Myrtales</taxon>
        <taxon>Melastomataceae</taxon>
        <taxon>Melastomatoideae</taxon>
        <taxon>Melastomateae</taxon>
        <taxon>Melastoma</taxon>
    </lineage>
</organism>
<keyword evidence="2" id="KW-1185">Reference proteome</keyword>
<dbReference type="EMBL" id="CM042885">
    <property type="protein sequence ID" value="KAI4367065.1"/>
    <property type="molecule type" value="Genomic_DNA"/>
</dbReference>
<dbReference type="Proteomes" id="UP001057402">
    <property type="component" value="Chromosome 6"/>
</dbReference>
<protein>
    <submittedName>
        <fullName evidence="1">Uncharacterized protein</fullName>
    </submittedName>
</protein>
<evidence type="ECO:0000313" key="2">
    <source>
        <dbReference type="Proteomes" id="UP001057402"/>
    </source>
</evidence>
<name>A0ACB9QKS4_9MYRT</name>
<gene>
    <name evidence="1" type="ORF">MLD38_022846</name>
</gene>
<evidence type="ECO:0000313" key="1">
    <source>
        <dbReference type="EMBL" id="KAI4367065.1"/>
    </source>
</evidence>
<reference evidence="2" key="1">
    <citation type="journal article" date="2023" name="Front. Plant Sci.">
        <title>Chromosomal-level genome assembly of Melastoma candidum provides insights into trichome evolution.</title>
        <authorList>
            <person name="Zhong Y."/>
            <person name="Wu W."/>
            <person name="Sun C."/>
            <person name="Zou P."/>
            <person name="Liu Y."/>
            <person name="Dai S."/>
            <person name="Zhou R."/>
        </authorList>
    </citation>
    <scope>NUCLEOTIDE SEQUENCE [LARGE SCALE GENOMIC DNA]</scope>
</reference>
<accession>A0ACB9QKS4</accession>
<comment type="caution">
    <text evidence="1">The sequence shown here is derived from an EMBL/GenBank/DDBJ whole genome shotgun (WGS) entry which is preliminary data.</text>
</comment>
<sequence>MEMVLPLGDSAGSFSLEKTVCSHGLFMMAPNRWEPVTLSLTRPFRLLHRPDHHDGPSTSVMARITQSAISPSLRIAVFGVSSLSPAHEASLASQVKRMLRLSETDERSVKDFCLMCHKMDAPDCIRGFGGRMFRSPTLFEDMVKCILLCNCQFSRSLSMANSLCDLQLELHDGHHKQFGPDISESCMTPRGHVVEFAPKTPASKESKRIRCKRTIKFPNGEAENIGSVSAAPNDINSTSGFNKTNENDDPLLESCEAIADLPPAMDNNSRVGVVGNFPSPSELASLDEDFLAKRCKLGYRAGRIVKLAKGIVEGSIQLGELEEMCDMPSLSRYDEIAERLRAIDGFGPFTCANVLMCMGYYHVVPADSETIRHLKQVHGKTSTNKTIQRDVAELYAKYAPFQFFAYWAELWSFYEQNFGNLSGMALADYGLITASNMKPKKGSPRKRKDLASGVP</sequence>